<keyword evidence="2" id="KW-1003">Cell membrane</keyword>
<feature type="transmembrane region" description="Helical" evidence="7">
    <location>
        <begin position="385"/>
        <end position="407"/>
    </location>
</feature>
<evidence type="ECO:0000256" key="2">
    <source>
        <dbReference type="ARBA" id="ARBA00022475"/>
    </source>
</evidence>
<evidence type="ECO:0000313" key="11">
    <source>
        <dbReference type="Proteomes" id="UP000593892"/>
    </source>
</evidence>
<feature type="transmembrane region" description="Helical" evidence="7">
    <location>
        <begin position="781"/>
        <end position="803"/>
    </location>
</feature>
<evidence type="ECO:0000259" key="8">
    <source>
        <dbReference type="Pfam" id="PF02687"/>
    </source>
</evidence>
<reference evidence="10 11" key="1">
    <citation type="submission" date="2020-10" db="EMBL/GenBank/DDBJ databases">
        <title>Complete genome sequence of Paludibaculum fermentans P105T, a facultatively anaerobic acidobacterium capable of dissimilatory Fe(III) reduction.</title>
        <authorList>
            <person name="Dedysh S.N."/>
            <person name="Beletsky A.V."/>
            <person name="Kulichevskaya I.S."/>
            <person name="Mardanov A.V."/>
            <person name="Ravin N.V."/>
        </authorList>
    </citation>
    <scope>NUCLEOTIDE SEQUENCE [LARGE SCALE GENOMIC DNA]</scope>
    <source>
        <strain evidence="10 11">P105</strain>
    </source>
</reference>
<evidence type="ECO:0000256" key="1">
    <source>
        <dbReference type="ARBA" id="ARBA00004651"/>
    </source>
</evidence>
<evidence type="ECO:0000259" key="9">
    <source>
        <dbReference type="Pfam" id="PF12704"/>
    </source>
</evidence>
<dbReference type="Proteomes" id="UP000593892">
    <property type="component" value="Chromosome"/>
</dbReference>
<dbReference type="GO" id="GO:0022857">
    <property type="term" value="F:transmembrane transporter activity"/>
    <property type="evidence" value="ECO:0007669"/>
    <property type="project" value="TreeGrafter"/>
</dbReference>
<evidence type="ECO:0000313" key="10">
    <source>
        <dbReference type="EMBL" id="QOY85613.1"/>
    </source>
</evidence>
<evidence type="ECO:0000256" key="3">
    <source>
        <dbReference type="ARBA" id="ARBA00022692"/>
    </source>
</evidence>
<feature type="domain" description="MacB-like periplasmic core" evidence="9">
    <location>
        <begin position="54"/>
        <end position="280"/>
    </location>
</feature>
<feature type="transmembrane region" description="Helical" evidence="7">
    <location>
        <begin position="823"/>
        <end position="842"/>
    </location>
</feature>
<feature type="domain" description="MacB-like periplasmic core" evidence="9">
    <location>
        <begin position="484"/>
        <end position="702"/>
    </location>
</feature>
<dbReference type="InterPro" id="IPR050250">
    <property type="entry name" value="Macrolide_Exporter_MacB"/>
</dbReference>
<dbReference type="PANTHER" id="PTHR30572">
    <property type="entry name" value="MEMBRANE COMPONENT OF TRANSPORTER-RELATED"/>
    <property type="match status" value="1"/>
</dbReference>
<keyword evidence="5 7" id="KW-0472">Membrane</keyword>
<dbReference type="GO" id="GO:0005886">
    <property type="term" value="C:plasma membrane"/>
    <property type="evidence" value="ECO:0007669"/>
    <property type="project" value="UniProtKB-SubCell"/>
</dbReference>
<accession>A0A7S7SIE4</accession>
<feature type="transmembrane region" description="Helical" evidence="7">
    <location>
        <begin position="475"/>
        <end position="495"/>
    </location>
</feature>
<dbReference type="PANTHER" id="PTHR30572:SF4">
    <property type="entry name" value="ABC TRANSPORTER PERMEASE YTRF"/>
    <property type="match status" value="1"/>
</dbReference>
<evidence type="ECO:0000256" key="6">
    <source>
        <dbReference type="ARBA" id="ARBA00038076"/>
    </source>
</evidence>
<protein>
    <submittedName>
        <fullName evidence="10">ABC transporter permease</fullName>
    </submittedName>
</protein>
<feature type="domain" description="ABC3 transporter permease C-terminal" evidence="8">
    <location>
        <begin position="738"/>
        <end position="852"/>
    </location>
</feature>
<proteinExistence type="inferred from homology"/>
<keyword evidence="11" id="KW-1185">Reference proteome</keyword>
<dbReference type="EMBL" id="CP063849">
    <property type="protein sequence ID" value="QOY85613.1"/>
    <property type="molecule type" value="Genomic_DNA"/>
</dbReference>
<dbReference type="NCBIfam" id="TIGR03434">
    <property type="entry name" value="ADOP"/>
    <property type="match status" value="1"/>
</dbReference>
<sequence>MSERDAADAARRAFGAIVDTAEQCRDNRRVRLVEDIGKDLVYASRLLLKSPGFTATAVLSLALGVGANTAIFGLVKQVILDLLPVRDPNQIVAITKTSIQLPGPSSSFSNPFLRDLQSSANLPFDGFLGFDRRDQIAMLVDSAAEPVSAEFVTGNYFELLGVHPALGRQFTPADDQAPDAQPVVVLSHNFWQRRFGADPSVLNRTIHLNNHPFTVIGVSARGFAGLDPGHSPDLRVTISMVSTLVEFPGPPPLSNRGSRWIEVFGRLKPGVSANRAAESLMPVLLQDHDLDPGRSRRTEYRAKVLASERLHVTPAAQGTGAQRHTYERAIWALGLMVAAVLLLACVNVAHLLLARASARAHEFSIRLAIGASRFRLVRQLLTESLLLGVFSGGAGLLVAYSLGRILVSLVISDREHSTVAVAPDAALLAFNFAVALAASIAFGLAPALQSSRSVLAPGLKGAHSYHVGRLMGRKVMISLQVAISLILLSGAGLFMRSLVNLRGIDLGFRTDKLLQVTLNPSTYAPERLPDFYNQLVEQVRSLPGVRAAAFGRQRLISNAAWKSGIVVPGFNPPEGDNGPSRDVIGSKYFSALGIPLIAGREFTDADTAAAPKVAIVNQAFAQFYFGSRNPLGMRIGPGGGKPDYTIVAVSRNAKYREMREATTRFWYVPFAQLGSDTSSFRALTLFVRTSSDPASMANSIRAAVGRVDKTIALFDIKTVDAQIGDNVRLERALATLSIFFGMVAALLAGAGLFGVLSYSVAQRKREIGIRIALGARPAQAAWTIVRGVAHFVLVGVAGGLAVTLSLSSLIHRLLFGIQPNDPLALSLAVLAMWVIAMLGVSIPASQAAKVEPASALRGD</sequence>
<gene>
    <name evidence="10" type="ORF">IRI77_22635</name>
</gene>
<dbReference type="AlphaFoldDB" id="A0A7S7SIE4"/>
<feature type="transmembrane region" description="Helical" evidence="7">
    <location>
        <begin position="427"/>
        <end position="448"/>
    </location>
</feature>
<evidence type="ECO:0000256" key="4">
    <source>
        <dbReference type="ARBA" id="ARBA00022989"/>
    </source>
</evidence>
<dbReference type="KEGG" id="pfer:IRI77_22635"/>
<comment type="similarity">
    <text evidence="6">Belongs to the ABC-4 integral membrane protein family.</text>
</comment>
<feature type="transmembrane region" description="Helical" evidence="7">
    <location>
        <begin position="738"/>
        <end position="760"/>
    </location>
</feature>
<evidence type="ECO:0000256" key="5">
    <source>
        <dbReference type="ARBA" id="ARBA00023136"/>
    </source>
</evidence>
<feature type="domain" description="ABC3 transporter permease C-terminal" evidence="8">
    <location>
        <begin position="335"/>
        <end position="452"/>
    </location>
</feature>
<name>A0A7S7SIE4_PALFE</name>
<dbReference type="Pfam" id="PF12704">
    <property type="entry name" value="MacB_PCD"/>
    <property type="match status" value="2"/>
</dbReference>
<dbReference type="InterPro" id="IPR003838">
    <property type="entry name" value="ABC3_permease_C"/>
</dbReference>
<dbReference type="InterPro" id="IPR025857">
    <property type="entry name" value="MacB_PCD"/>
</dbReference>
<keyword evidence="3 7" id="KW-0812">Transmembrane</keyword>
<dbReference type="InterPro" id="IPR017800">
    <property type="entry name" value="ADOP"/>
</dbReference>
<dbReference type="Pfam" id="PF02687">
    <property type="entry name" value="FtsX"/>
    <property type="match status" value="2"/>
</dbReference>
<feature type="transmembrane region" description="Helical" evidence="7">
    <location>
        <begin position="329"/>
        <end position="353"/>
    </location>
</feature>
<organism evidence="10 11">
    <name type="scientific">Paludibaculum fermentans</name>
    <dbReference type="NCBI Taxonomy" id="1473598"/>
    <lineage>
        <taxon>Bacteria</taxon>
        <taxon>Pseudomonadati</taxon>
        <taxon>Acidobacteriota</taxon>
        <taxon>Terriglobia</taxon>
        <taxon>Bryobacterales</taxon>
        <taxon>Bryobacteraceae</taxon>
        <taxon>Paludibaculum</taxon>
    </lineage>
</organism>
<keyword evidence="4 7" id="KW-1133">Transmembrane helix</keyword>
<evidence type="ECO:0000256" key="7">
    <source>
        <dbReference type="SAM" id="Phobius"/>
    </source>
</evidence>
<comment type="subcellular location">
    <subcellularLocation>
        <location evidence="1">Cell membrane</location>
        <topology evidence="1">Multi-pass membrane protein</topology>
    </subcellularLocation>
</comment>